<sequence>MAFFCASSSSLKPQNGFKDIQNTEKITYLIDDTCMQKAQGSSIAQDQAVNYFPTEDYNFLPEYHSSTDDFCVEYVQKLKKFKNILSKLVGDPFEGLNMVDAILRLGIEYHFQEEIEIILKRQYMIFSAHAGHDYDLYEAALRFRLLRQDGYHVSAVNKLRLIVCHTDVFNKFKNKEGNFKLELIGHISGLMELYDASEVSINEEDILDEAKDFSRHLLEANIKHLDHQQAKFILNTLRHPYHKSLPRFMAKDLPDNFKGARSWVKHLQELAKMDFKMVQSIHQQELLQIFKWWKGLGLAKKLNFARNQPLKWYMWTAACLTDPSLTYQRVELTKPIAMVYVIDDLFDVYGTLDELTLFTNAVNRWELSATEKLSDSLKICFVALYDITNEISYKVYKRTGWNPIDSLKKAWASLCNAFLLEAQWFASGNLPKAEEYMKNAHVSTGIHVVLVYMFFLLGEGISKESVELLDSNPSITSSVATILRLWDDLGNAQDEDQNGHDGSYIECYRKERQGCSVEDAKIHVFKMISNAWKQLNKDCLIPNPFPASFIKASLNFARMVPLMYSYDEKHRLPGLEEHMKSLIFKSDPYKKM</sequence>
<accession>A0A8J4QRC3</accession>
<dbReference type="FunFam" id="1.10.600.10:FF:000007">
    <property type="entry name" value="Isoprene synthase, chloroplastic"/>
    <property type="match status" value="1"/>
</dbReference>
<dbReference type="PANTHER" id="PTHR31225:SF0">
    <property type="entry name" value="S-(+)-LINALOOL SYNTHASE, CHLOROPLASTIC"/>
    <property type="match status" value="1"/>
</dbReference>
<dbReference type="Pfam" id="PF01397">
    <property type="entry name" value="Terpene_synth"/>
    <property type="match status" value="1"/>
</dbReference>
<evidence type="ECO:0000259" key="6">
    <source>
        <dbReference type="Pfam" id="PF03936"/>
    </source>
</evidence>
<dbReference type="CDD" id="cd00684">
    <property type="entry name" value="Terpene_cyclase_plant_C1"/>
    <property type="match status" value="1"/>
</dbReference>
<evidence type="ECO:0000256" key="4">
    <source>
        <dbReference type="ARBA" id="ARBA00023239"/>
    </source>
</evidence>
<dbReference type="GO" id="GO:0010333">
    <property type="term" value="F:terpene synthase activity"/>
    <property type="evidence" value="ECO:0007669"/>
    <property type="project" value="InterPro"/>
</dbReference>
<dbReference type="GO" id="GO:0016102">
    <property type="term" value="P:diterpenoid biosynthetic process"/>
    <property type="evidence" value="ECO:0007669"/>
    <property type="project" value="InterPro"/>
</dbReference>
<dbReference type="InterPro" id="IPR044814">
    <property type="entry name" value="Terpene_cyclase_plant_C1"/>
</dbReference>
<dbReference type="InterPro" id="IPR034741">
    <property type="entry name" value="Terpene_cyclase-like_1_C"/>
</dbReference>
<feature type="domain" description="Terpene synthase N-terminal" evidence="5">
    <location>
        <begin position="66"/>
        <end position="225"/>
    </location>
</feature>
<dbReference type="InterPro" id="IPR005630">
    <property type="entry name" value="Terpene_synthase_metal-bd"/>
</dbReference>
<dbReference type="Gene3D" id="1.50.10.130">
    <property type="entry name" value="Terpene synthase, N-terminal domain"/>
    <property type="match status" value="1"/>
</dbReference>
<feature type="domain" description="Terpene synthase metal-binding" evidence="6">
    <location>
        <begin position="294"/>
        <end position="534"/>
    </location>
</feature>
<dbReference type="SUPFAM" id="SSF48576">
    <property type="entry name" value="Terpenoid synthases"/>
    <property type="match status" value="1"/>
</dbReference>
<evidence type="ECO:0000256" key="3">
    <source>
        <dbReference type="ARBA" id="ARBA00022842"/>
    </source>
</evidence>
<dbReference type="InterPro" id="IPR008949">
    <property type="entry name" value="Isoprenoid_synthase_dom_sf"/>
</dbReference>
<keyword evidence="4" id="KW-0456">Lyase</keyword>
<dbReference type="PANTHER" id="PTHR31225">
    <property type="entry name" value="OS04G0344100 PROTEIN-RELATED"/>
    <property type="match status" value="1"/>
</dbReference>
<protein>
    <submittedName>
        <fullName evidence="7">Uncharacterized protein</fullName>
    </submittedName>
</protein>
<gene>
    <name evidence="7" type="ORF">CMV_018394</name>
</gene>
<dbReference type="AlphaFoldDB" id="A0A8J4QRC3"/>
<dbReference type="EMBL" id="JRKL02003078">
    <property type="protein sequence ID" value="KAF3956478.1"/>
    <property type="molecule type" value="Genomic_DNA"/>
</dbReference>
<dbReference type="Gene3D" id="1.10.600.10">
    <property type="entry name" value="Farnesyl Diphosphate Synthase"/>
    <property type="match status" value="1"/>
</dbReference>
<evidence type="ECO:0000313" key="8">
    <source>
        <dbReference type="Proteomes" id="UP000737018"/>
    </source>
</evidence>
<reference evidence="7" key="1">
    <citation type="submission" date="2020-03" db="EMBL/GenBank/DDBJ databases">
        <title>Castanea mollissima Vanexum genome sequencing.</title>
        <authorList>
            <person name="Staton M."/>
        </authorList>
    </citation>
    <scope>NUCLEOTIDE SEQUENCE</scope>
    <source>
        <tissue evidence="7">Leaf</tissue>
    </source>
</reference>
<dbReference type="SUPFAM" id="SSF48239">
    <property type="entry name" value="Terpenoid cyclases/Protein prenyltransferases"/>
    <property type="match status" value="1"/>
</dbReference>
<dbReference type="Proteomes" id="UP000737018">
    <property type="component" value="Unassembled WGS sequence"/>
</dbReference>
<dbReference type="InterPro" id="IPR008930">
    <property type="entry name" value="Terpenoid_cyclase/PrenylTrfase"/>
</dbReference>
<keyword evidence="3" id="KW-0460">Magnesium</keyword>
<dbReference type="Pfam" id="PF03936">
    <property type="entry name" value="Terpene_synth_C"/>
    <property type="match status" value="1"/>
</dbReference>
<evidence type="ECO:0000259" key="5">
    <source>
        <dbReference type="Pfam" id="PF01397"/>
    </source>
</evidence>
<dbReference type="InterPro" id="IPR001906">
    <property type="entry name" value="Terpene_synth_N"/>
</dbReference>
<comment type="caution">
    <text evidence="7">The sequence shown here is derived from an EMBL/GenBank/DDBJ whole genome shotgun (WGS) entry which is preliminary data.</text>
</comment>
<dbReference type="SFLD" id="SFLDS00005">
    <property type="entry name" value="Isoprenoid_Synthase_Type_I"/>
    <property type="match status" value="1"/>
</dbReference>
<keyword evidence="8" id="KW-1185">Reference proteome</keyword>
<organism evidence="7 8">
    <name type="scientific">Castanea mollissima</name>
    <name type="common">Chinese chestnut</name>
    <dbReference type="NCBI Taxonomy" id="60419"/>
    <lineage>
        <taxon>Eukaryota</taxon>
        <taxon>Viridiplantae</taxon>
        <taxon>Streptophyta</taxon>
        <taxon>Embryophyta</taxon>
        <taxon>Tracheophyta</taxon>
        <taxon>Spermatophyta</taxon>
        <taxon>Magnoliopsida</taxon>
        <taxon>eudicotyledons</taxon>
        <taxon>Gunneridae</taxon>
        <taxon>Pentapetalae</taxon>
        <taxon>rosids</taxon>
        <taxon>fabids</taxon>
        <taxon>Fagales</taxon>
        <taxon>Fagaceae</taxon>
        <taxon>Castanea</taxon>
    </lineage>
</organism>
<dbReference type="SFLD" id="SFLDG01019">
    <property type="entry name" value="Terpene_Cyclase_Like_1_C_Termi"/>
    <property type="match status" value="1"/>
</dbReference>
<dbReference type="InterPro" id="IPR050148">
    <property type="entry name" value="Terpene_synthase-like"/>
</dbReference>
<keyword evidence="2" id="KW-0479">Metal-binding</keyword>
<proteinExistence type="predicted"/>
<comment type="cofactor">
    <cofactor evidence="1">
        <name>Mg(2+)</name>
        <dbReference type="ChEBI" id="CHEBI:18420"/>
    </cofactor>
</comment>
<evidence type="ECO:0000313" key="7">
    <source>
        <dbReference type="EMBL" id="KAF3956478.1"/>
    </source>
</evidence>
<evidence type="ECO:0000256" key="2">
    <source>
        <dbReference type="ARBA" id="ARBA00022723"/>
    </source>
</evidence>
<dbReference type="OrthoDB" id="1921927at2759"/>
<dbReference type="InterPro" id="IPR036965">
    <property type="entry name" value="Terpene_synth_N_sf"/>
</dbReference>
<evidence type="ECO:0000256" key="1">
    <source>
        <dbReference type="ARBA" id="ARBA00001946"/>
    </source>
</evidence>
<dbReference type="GO" id="GO:0000287">
    <property type="term" value="F:magnesium ion binding"/>
    <property type="evidence" value="ECO:0007669"/>
    <property type="project" value="InterPro"/>
</dbReference>
<name>A0A8J4QRC3_9ROSI</name>